<comment type="caution">
    <text evidence="1">The sequence shown here is derived from an EMBL/GenBank/DDBJ whole genome shotgun (WGS) entry which is preliminary data.</text>
</comment>
<dbReference type="EMBL" id="AZIL01000753">
    <property type="protein sequence ID" value="EWM26047.1"/>
    <property type="molecule type" value="Genomic_DNA"/>
</dbReference>
<evidence type="ECO:0000313" key="1">
    <source>
        <dbReference type="EMBL" id="EWM26047.1"/>
    </source>
</evidence>
<organism evidence="1 2">
    <name type="scientific">Nannochloropsis gaditana</name>
    <dbReference type="NCBI Taxonomy" id="72520"/>
    <lineage>
        <taxon>Eukaryota</taxon>
        <taxon>Sar</taxon>
        <taxon>Stramenopiles</taxon>
        <taxon>Ochrophyta</taxon>
        <taxon>Eustigmatophyceae</taxon>
        <taxon>Eustigmatales</taxon>
        <taxon>Monodopsidaceae</taxon>
        <taxon>Nannochloropsis</taxon>
    </lineage>
</organism>
<feature type="non-terminal residue" evidence="1">
    <location>
        <position position="90"/>
    </location>
</feature>
<name>W7TJ23_9STRA</name>
<dbReference type="Proteomes" id="UP000019335">
    <property type="component" value="Chromosome 9"/>
</dbReference>
<reference evidence="1 2" key="1">
    <citation type="journal article" date="2014" name="Mol. Plant">
        <title>Chromosome Scale Genome Assembly and Transcriptome Profiling of Nannochloropsis gaditana in Nitrogen Depletion.</title>
        <authorList>
            <person name="Corteggiani Carpinelli E."/>
            <person name="Telatin A."/>
            <person name="Vitulo N."/>
            <person name="Forcato C."/>
            <person name="D'Angelo M."/>
            <person name="Schiavon R."/>
            <person name="Vezzi A."/>
            <person name="Giacometti G.M."/>
            <person name="Morosinotto T."/>
            <person name="Valle G."/>
        </authorList>
    </citation>
    <scope>NUCLEOTIDE SEQUENCE [LARGE SCALE GENOMIC DNA]</scope>
    <source>
        <strain evidence="1 2">B-31</strain>
    </source>
</reference>
<sequence>MWRQVIDDPAAYLESSEPPSFFIQEKIQGKHLIFPPSHRLSRLVSAGMKEQPQVKVWQLSTADYELEILAHYQEGTLSLGILIPLLPPIA</sequence>
<keyword evidence="2" id="KW-1185">Reference proteome</keyword>
<protein>
    <submittedName>
        <fullName evidence="1">Uncharacterized protein</fullName>
    </submittedName>
</protein>
<dbReference type="AlphaFoldDB" id="W7TJ23"/>
<accession>W7TJ23</accession>
<evidence type="ECO:0000313" key="2">
    <source>
        <dbReference type="Proteomes" id="UP000019335"/>
    </source>
</evidence>
<gene>
    <name evidence="1" type="ORF">Naga_102764g1</name>
</gene>
<proteinExistence type="predicted"/>